<protein>
    <submittedName>
        <fullName evidence="1">S-adenosyl-L-methionine-dependent methyltransferase</fullName>
    </submittedName>
</protein>
<proteinExistence type="predicted"/>
<accession>A0ACB9Z3Q1</accession>
<gene>
    <name evidence="1" type="ORF">F4820DRAFT_418024</name>
</gene>
<dbReference type="Proteomes" id="UP001497700">
    <property type="component" value="Unassembled WGS sequence"/>
</dbReference>
<dbReference type="EMBL" id="MU393463">
    <property type="protein sequence ID" value="KAI4866059.1"/>
    <property type="molecule type" value="Genomic_DNA"/>
</dbReference>
<keyword evidence="2" id="KW-1185">Reference proteome</keyword>
<name>A0ACB9Z3Q1_9PEZI</name>
<keyword evidence="1" id="KW-0489">Methyltransferase</keyword>
<comment type="caution">
    <text evidence="1">The sequence shown here is derived from an EMBL/GenBank/DDBJ whole genome shotgun (WGS) entry which is preliminary data.</text>
</comment>
<reference evidence="1 2" key="1">
    <citation type="journal article" date="2022" name="New Phytol.">
        <title>Ecological generalism drives hyperdiversity of secondary metabolite gene clusters in xylarialean endophytes.</title>
        <authorList>
            <person name="Franco M.E.E."/>
            <person name="Wisecaver J.H."/>
            <person name="Arnold A.E."/>
            <person name="Ju Y.M."/>
            <person name="Slot J.C."/>
            <person name="Ahrendt S."/>
            <person name="Moore L.P."/>
            <person name="Eastman K.E."/>
            <person name="Scott K."/>
            <person name="Konkel Z."/>
            <person name="Mondo S.J."/>
            <person name="Kuo A."/>
            <person name="Hayes R.D."/>
            <person name="Haridas S."/>
            <person name="Andreopoulos B."/>
            <person name="Riley R."/>
            <person name="LaButti K."/>
            <person name="Pangilinan J."/>
            <person name="Lipzen A."/>
            <person name="Amirebrahimi M."/>
            <person name="Yan J."/>
            <person name="Adam C."/>
            <person name="Keymanesh K."/>
            <person name="Ng V."/>
            <person name="Louie K."/>
            <person name="Northen T."/>
            <person name="Drula E."/>
            <person name="Henrissat B."/>
            <person name="Hsieh H.M."/>
            <person name="Youens-Clark K."/>
            <person name="Lutzoni F."/>
            <person name="Miadlikowska J."/>
            <person name="Eastwood D.C."/>
            <person name="Hamelin R.C."/>
            <person name="Grigoriev I.V."/>
            <person name="U'Ren J.M."/>
        </authorList>
    </citation>
    <scope>NUCLEOTIDE SEQUENCE [LARGE SCALE GENOMIC DNA]</scope>
    <source>
        <strain evidence="1 2">CBS 119005</strain>
    </source>
</reference>
<keyword evidence="1" id="KW-0808">Transferase</keyword>
<evidence type="ECO:0000313" key="1">
    <source>
        <dbReference type="EMBL" id="KAI4866059.1"/>
    </source>
</evidence>
<evidence type="ECO:0000313" key="2">
    <source>
        <dbReference type="Proteomes" id="UP001497700"/>
    </source>
</evidence>
<sequence length="298" mass="33816">MASAQQKELQKLYGSVGGLSDEELERVIADSERIMRGPAGLLLAQAGFDKSTSSPFTLLDNACGTGPIVAHLQDHVDKKLLSESKIVCADFNENLVDILKRRKAKYGWVNVDTAIVDAQHSGFLDRSFSHVTINFAMHIIPKPEDVMQDTMRILKPGGVFAFSVWHKNTKAWSIDMRSCFEALPFDAPMPDLVPMAIHGKYQWTDPDGIEKELKAHGFENIQVKTVPLVTRVHNAEDYLNSYKMMRDWMVNTYWSEESKLKAKDMLDDHIVRHLKEKYNGQGWDLHWSVILATCQKPE</sequence>
<organism evidence="1 2">
    <name type="scientific">Hypoxylon rubiginosum</name>
    <dbReference type="NCBI Taxonomy" id="110542"/>
    <lineage>
        <taxon>Eukaryota</taxon>
        <taxon>Fungi</taxon>
        <taxon>Dikarya</taxon>
        <taxon>Ascomycota</taxon>
        <taxon>Pezizomycotina</taxon>
        <taxon>Sordariomycetes</taxon>
        <taxon>Xylariomycetidae</taxon>
        <taxon>Xylariales</taxon>
        <taxon>Hypoxylaceae</taxon>
        <taxon>Hypoxylon</taxon>
    </lineage>
</organism>